<dbReference type="Gene3D" id="3.40.605.10">
    <property type="entry name" value="Aldehyde Dehydrogenase, Chain A, domain 1"/>
    <property type="match status" value="1"/>
</dbReference>
<feature type="active site" evidence="3">
    <location>
        <position position="251"/>
    </location>
</feature>
<keyword evidence="7" id="KW-1185">Reference proteome</keyword>
<dbReference type="RefSeq" id="WP_088605029.1">
    <property type="nucleotide sequence ID" value="NZ_NJIH01000011.1"/>
</dbReference>
<dbReference type="Pfam" id="PF00171">
    <property type="entry name" value="Aldedh"/>
    <property type="match status" value="1"/>
</dbReference>
<dbReference type="InterPro" id="IPR016160">
    <property type="entry name" value="Ald_DH_CS_CYS"/>
</dbReference>
<evidence type="ECO:0000256" key="1">
    <source>
        <dbReference type="ARBA" id="ARBA00009986"/>
    </source>
</evidence>
<dbReference type="InterPro" id="IPR016163">
    <property type="entry name" value="Ald_DH_C"/>
</dbReference>
<evidence type="ECO:0000313" key="7">
    <source>
        <dbReference type="Proteomes" id="UP000214603"/>
    </source>
</evidence>
<dbReference type="EMBL" id="NJIH01000011">
    <property type="protein sequence ID" value="OWT56151.1"/>
    <property type="molecule type" value="Genomic_DNA"/>
</dbReference>
<dbReference type="Proteomes" id="UP000214603">
    <property type="component" value="Unassembled WGS sequence"/>
</dbReference>
<dbReference type="InterPro" id="IPR016161">
    <property type="entry name" value="Ald_DH/histidinol_DH"/>
</dbReference>
<dbReference type="InterPro" id="IPR015590">
    <property type="entry name" value="Aldehyde_DH_dom"/>
</dbReference>
<proteinExistence type="inferred from homology"/>
<organism evidence="6 7">
    <name type="scientific">Candidimonas nitroreducens</name>
    <dbReference type="NCBI Taxonomy" id="683354"/>
    <lineage>
        <taxon>Bacteria</taxon>
        <taxon>Pseudomonadati</taxon>
        <taxon>Pseudomonadota</taxon>
        <taxon>Betaproteobacteria</taxon>
        <taxon>Burkholderiales</taxon>
        <taxon>Alcaligenaceae</taxon>
        <taxon>Candidimonas</taxon>
    </lineage>
</organism>
<dbReference type="OrthoDB" id="6187633at2"/>
<protein>
    <submittedName>
        <fullName evidence="6">Aldehyde dehydrogenase</fullName>
    </submittedName>
</protein>
<comment type="similarity">
    <text evidence="1 4">Belongs to the aldehyde dehydrogenase family.</text>
</comment>
<accession>A0A225M9C6</accession>
<comment type="caution">
    <text evidence="6">The sequence shown here is derived from an EMBL/GenBank/DDBJ whole genome shotgun (WGS) entry which is preliminary data.</text>
</comment>
<gene>
    <name evidence="6" type="ORF">CEY11_19160</name>
</gene>
<dbReference type="SUPFAM" id="SSF53720">
    <property type="entry name" value="ALDH-like"/>
    <property type="match status" value="1"/>
</dbReference>
<dbReference type="Gene3D" id="3.40.309.10">
    <property type="entry name" value="Aldehyde Dehydrogenase, Chain A, domain 2"/>
    <property type="match status" value="1"/>
</dbReference>
<evidence type="ECO:0000313" key="6">
    <source>
        <dbReference type="EMBL" id="OWT56151.1"/>
    </source>
</evidence>
<dbReference type="InterPro" id="IPR016162">
    <property type="entry name" value="Ald_DH_N"/>
</dbReference>
<dbReference type="PROSITE" id="PS00070">
    <property type="entry name" value="ALDEHYDE_DEHYDR_CYS"/>
    <property type="match status" value="1"/>
</dbReference>
<dbReference type="AlphaFoldDB" id="A0A225M9C6"/>
<evidence type="ECO:0000256" key="3">
    <source>
        <dbReference type="PROSITE-ProRule" id="PRU10007"/>
    </source>
</evidence>
<dbReference type="GO" id="GO:0016620">
    <property type="term" value="F:oxidoreductase activity, acting on the aldehyde or oxo group of donors, NAD or NADP as acceptor"/>
    <property type="evidence" value="ECO:0007669"/>
    <property type="project" value="InterPro"/>
</dbReference>
<evidence type="ECO:0000259" key="5">
    <source>
        <dbReference type="Pfam" id="PF00171"/>
    </source>
</evidence>
<sequence length="482" mass="51394">MSVASHYIDGHWVDAVGGTAVLGDSFNPATGLAAARYADAGLAEGEAAIAAARRAFQYSAWRRSPRLRADVLLRFADRLEARKDEVADWLVTLNGKLRREAVGEILGAASELRYYAGLARNLFGRIAEIEPGCYTSLEREAAGVAAIILPWNAPIILLARSLAPALAAGCTVVVKPAFQTALAQNLALECLVQDERIPAGVVNSVIESGSTVSQLLCTSPEVDVVSFTGSTAVGKRIAQASAGTLKRLSLELGGKSPAVVFADAADERSVAGIVAGSLIQAGQQCTAISRVLIQDSVYTDFTRRLAEAYGAVRVGPGNDPRSQMGCLIDIANRDRIAGLVERASAVGEVLVQGRVPGGELARGAFIEPSMVAVEDLSSDYIQRELFGPLVVVERFRDEDEAIARANATRYSLASSVWTADAARSRRMAARMRFGTVWANTHNKLFAEAETGGHADSGYGRLHGQEGLNDFLETKHFYYELPA</sequence>
<keyword evidence="2 4" id="KW-0560">Oxidoreductase</keyword>
<dbReference type="PANTHER" id="PTHR11699">
    <property type="entry name" value="ALDEHYDE DEHYDROGENASE-RELATED"/>
    <property type="match status" value="1"/>
</dbReference>
<evidence type="ECO:0000256" key="4">
    <source>
        <dbReference type="RuleBase" id="RU003345"/>
    </source>
</evidence>
<dbReference type="InterPro" id="IPR029510">
    <property type="entry name" value="Ald_DH_CS_GLU"/>
</dbReference>
<dbReference type="FunFam" id="3.40.605.10:FF:000007">
    <property type="entry name" value="NAD/NADP-dependent betaine aldehyde dehydrogenase"/>
    <property type="match status" value="1"/>
</dbReference>
<evidence type="ECO:0000256" key="2">
    <source>
        <dbReference type="ARBA" id="ARBA00023002"/>
    </source>
</evidence>
<name>A0A225M9C6_9BURK</name>
<dbReference type="PROSITE" id="PS00687">
    <property type="entry name" value="ALDEHYDE_DEHYDR_GLU"/>
    <property type="match status" value="1"/>
</dbReference>
<feature type="domain" description="Aldehyde dehydrogenase" evidence="5">
    <location>
        <begin position="24"/>
        <end position="475"/>
    </location>
</feature>
<reference evidence="7" key="1">
    <citation type="submission" date="2017-06" db="EMBL/GenBank/DDBJ databases">
        <title>Herbaspirillum phytohormonus sp. nov., isolated from the root nodule of Robinia pseudoacacia in lead-zinc mine.</title>
        <authorList>
            <person name="Fan M."/>
            <person name="Lin Y."/>
        </authorList>
    </citation>
    <scope>NUCLEOTIDE SEQUENCE [LARGE SCALE GENOMIC DNA]</scope>
    <source>
        <strain evidence="7">SC-089</strain>
    </source>
</reference>